<protein>
    <submittedName>
        <fullName evidence="1">Integrase catalytic domain-containing protein</fullName>
    </submittedName>
</protein>
<keyword evidence="2" id="KW-1185">Reference proteome</keyword>
<dbReference type="OrthoDB" id="416987at2759"/>
<sequence>MTSDKYVAMLLPLVESCIPEDILCIWLRNPPVSTAEESYSQKLTQLLKFLRLEVEGEQRVLLAKSGLISRDISRNKTEQSHRNENINTLPTRAALVSTDRDTLRCSVINEIPQNKGNTTKRTILSFVLQFYDPIGILSAATLLPKIWLQEAWKIKLAWEDPLPPEMYNRFSRWLLEVASLSKIEIPRYIIVSRKSELHVFVDASKNAYAACIFVRLVAWIKRFIVNCRDSPGDRNGGEISNSEFEIAEKILIRTVQRECFPEPRNAPTIKVVKDNEGLMRVKAKITERKDDPCFLTHWISLTLEGR</sequence>
<evidence type="ECO:0000313" key="1">
    <source>
        <dbReference type="EMBL" id="GFQ95365.1"/>
    </source>
</evidence>
<dbReference type="AlphaFoldDB" id="A0A8X6G2R6"/>
<accession>A0A8X6G2R6</accession>
<reference evidence="1" key="1">
    <citation type="submission" date="2020-07" db="EMBL/GenBank/DDBJ databases">
        <title>Multicomponent nature underlies the extraordinary mechanical properties of spider dragline silk.</title>
        <authorList>
            <person name="Kono N."/>
            <person name="Nakamura H."/>
            <person name="Mori M."/>
            <person name="Yoshida Y."/>
            <person name="Ohtoshi R."/>
            <person name="Malay A.D."/>
            <person name="Moran D.A.P."/>
            <person name="Tomita M."/>
            <person name="Numata K."/>
            <person name="Arakawa K."/>
        </authorList>
    </citation>
    <scope>NUCLEOTIDE SEQUENCE</scope>
</reference>
<comment type="caution">
    <text evidence="1">The sequence shown here is derived from an EMBL/GenBank/DDBJ whole genome shotgun (WGS) entry which is preliminary data.</text>
</comment>
<organism evidence="1 2">
    <name type="scientific">Trichonephila clavata</name>
    <name type="common">Joro spider</name>
    <name type="synonym">Nephila clavata</name>
    <dbReference type="NCBI Taxonomy" id="2740835"/>
    <lineage>
        <taxon>Eukaryota</taxon>
        <taxon>Metazoa</taxon>
        <taxon>Ecdysozoa</taxon>
        <taxon>Arthropoda</taxon>
        <taxon>Chelicerata</taxon>
        <taxon>Arachnida</taxon>
        <taxon>Araneae</taxon>
        <taxon>Araneomorphae</taxon>
        <taxon>Entelegynae</taxon>
        <taxon>Araneoidea</taxon>
        <taxon>Nephilidae</taxon>
        <taxon>Trichonephila</taxon>
    </lineage>
</organism>
<dbReference type="PANTHER" id="PTHR47331">
    <property type="entry name" value="PHD-TYPE DOMAIN-CONTAINING PROTEIN"/>
    <property type="match status" value="1"/>
</dbReference>
<name>A0A8X6G2R6_TRICU</name>
<proteinExistence type="predicted"/>
<dbReference type="Proteomes" id="UP000887116">
    <property type="component" value="Unassembled WGS sequence"/>
</dbReference>
<dbReference type="InterPro" id="IPR008042">
    <property type="entry name" value="Retrotrans_Pao"/>
</dbReference>
<gene>
    <name evidence="1" type="primary">AVEN_44586_1</name>
    <name evidence="1" type="ORF">TNCT_307741</name>
</gene>
<dbReference type="EMBL" id="BMAO01014503">
    <property type="protein sequence ID" value="GFQ95365.1"/>
    <property type="molecule type" value="Genomic_DNA"/>
</dbReference>
<evidence type="ECO:0000313" key="2">
    <source>
        <dbReference type="Proteomes" id="UP000887116"/>
    </source>
</evidence>
<dbReference type="Pfam" id="PF05380">
    <property type="entry name" value="Peptidase_A17"/>
    <property type="match status" value="1"/>
</dbReference>